<evidence type="ECO:0000256" key="3">
    <source>
        <dbReference type="ARBA" id="ARBA00023237"/>
    </source>
</evidence>
<dbReference type="Gene3D" id="2.40.170.20">
    <property type="entry name" value="TonB-dependent receptor, beta-barrel domain"/>
    <property type="match status" value="1"/>
</dbReference>
<dbReference type="InterPro" id="IPR036942">
    <property type="entry name" value="Beta-barrel_TonB_sf"/>
</dbReference>
<name>A0A7W4IVY4_9PROT</name>
<organism evidence="4 5">
    <name type="scientific">Gluconacetobacter aggeris</name>
    <dbReference type="NCBI Taxonomy" id="1286186"/>
    <lineage>
        <taxon>Bacteria</taxon>
        <taxon>Pseudomonadati</taxon>
        <taxon>Pseudomonadota</taxon>
        <taxon>Alphaproteobacteria</taxon>
        <taxon>Acetobacterales</taxon>
        <taxon>Acetobacteraceae</taxon>
        <taxon>Gluconacetobacter</taxon>
    </lineage>
</organism>
<protein>
    <recommendedName>
        <fullName evidence="6">Outer membrane receptor protein involved in Fe transport</fullName>
    </recommendedName>
</protein>
<dbReference type="EMBL" id="JABEQD010000016">
    <property type="protein sequence ID" value="MBB2170049.1"/>
    <property type="molecule type" value="Genomic_DNA"/>
</dbReference>
<evidence type="ECO:0008006" key="6">
    <source>
        <dbReference type="Google" id="ProtNLM"/>
    </source>
</evidence>
<sequence length="771" mass="84091">MKVRSCRERERRETYKSISQSLPKAMMAFVIVLLMGGKSYADSAGNNTTRSTNVLVTARRTTQTKDAIDRYSTQNIDNLAAMTIGEVITRLERRNGGRPFSIIVNGRRLADISDLREIPPEALAGLEILPNSSAGRYGFGPENKVLNLVLKRKFSSLTTSPELHLPTEGGGDSGDAAFRYVTIRGEKRFNAAVSGQETEALYGQDRRHLFDDDSEDAMLTPYRTLSPFNRRLALIPGFAIPIGSISVNGSGSLTEVVSRQLTRFFTSGTVSNELLPGEADHSITTHGIIDQSHTRSYRLGLTVSGMHKRLNWSAELTGAFSSSDTDSHISRKTITAALPSGSLSQIPSTYTPLLVGMGNTDLGAAVTVNTPLFSLPAGDMSANARLSTNFQRLDSTYSFIQSDHQSNAQMRSRAHFGVAIPLTSPNFPVIQIPGTTSLSLNSDYEQAQHVGSLPSYDFSWQWQPIDALAVSLGRSMTGSLTTLGSSNAPVIYPPGTLVVDAVTGNYALITEISGGTPNLHSSSRTNNTARISFNKMVGTTNLAATVEYVSSRITNPIISAVTPNPQFQRLFPNRFTRDATGQLTMMDSRPFNAAGETTNTLHPNLHVSGTVVPHGKTSEHGLDWDFSLSDEWALNDELRPAQGTANVDLLKTPLDGVRGTPRHKVDGEAETSWRRFNLQLSAEWRSGSRVQDIAASEPYSVHYAGFWTADAVVSYTFKIKKKSLRVWISVSNIFDRQQKVRDSAGHTPEAYQPAFLDPAGRIVAIRTSIPL</sequence>
<accession>A0A7W4IVY4</accession>
<evidence type="ECO:0000256" key="2">
    <source>
        <dbReference type="ARBA" id="ARBA00023136"/>
    </source>
</evidence>
<evidence type="ECO:0000313" key="4">
    <source>
        <dbReference type="EMBL" id="MBB2170049.1"/>
    </source>
</evidence>
<reference evidence="4 5" key="1">
    <citation type="submission" date="2020-04" db="EMBL/GenBank/DDBJ databases">
        <title>Description of novel Gluconacetobacter.</title>
        <authorList>
            <person name="Sombolestani A."/>
        </authorList>
    </citation>
    <scope>NUCLEOTIDE SEQUENCE [LARGE SCALE GENOMIC DNA]</scope>
    <source>
        <strain evidence="4 5">LMG 27801</strain>
    </source>
</reference>
<evidence type="ECO:0000313" key="5">
    <source>
        <dbReference type="Proteomes" id="UP000559860"/>
    </source>
</evidence>
<dbReference type="PANTHER" id="PTHR47234">
    <property type="match status" value="1"/>
</dbReference>
<comment type="subcellular location">
    <subcellularLocation>
        <location evidence="1">Cell outer membrane</location>
    </subcellularLocation>
</comment>
<comment type="caution">
    <text evidence="4">The sequence shown here is derived from an EMBL/GenBank/DDBJ whole genome shotgun (WGS) entry which is preliminary data.</text>
</comment>
<evidence type="ECO:0000256" key="1">
    <source>
        <dbReference type="ARBA" id="ARBA00004442"/>
    </source>
</evidence>
<dbReference type="PANTHER" id="PTHR47234:SF1">
    <property type="entry name" value="TONB-DEPENDENT RECEPTOR"/>
    <property type="match status" value="1"/>
</dbReference>
<dbReference type="GO" id="GO:0009279">
    <property type="term" value="C:cell outer membrane"/>
    <property type="evidence" value="ECO:0007669"/>
    <property type="project" value="UniProtKB-SubCell"/>
</dbReference>
<dbReference type="RefSeq" id="WP_182987510.1">
    <property type="nucleotide sequence ID" value="NZ_JABEQD010000016.1"/>
</dbReference>
<keyword evidence="5" id="KW-1185">Reference proteome</keyword>
<keyword evidence="3" id="KW-0998">Cell outer membrane</keyword>
<dbReference type="SUPFAM" id="SSF56935">
    <property type="entry name" value="Porins"/>
    <property type="match status" value="1"/>
</dbReference>
<dbReference type="Proteomes" id="UP000559860">
    <property type="component" value="Unassembled WGS sequence"/>
</dbReference>
<dbReference type="AlphaFoldDB" id="A0A7W4IVY4"/>
<gene>
    <name evidence="4" type="ORF">HLH36_17145</name>
</gene>
<proteinExistence type="predicted"/>
<keyword evidence="2" id="KW-0472">Membrane</keyword>